<feature type="compositionally biased region" description="Polar residues" evidence="7">
    <location>
        <begin position="70"/>
        <end position="85"/>
    </location>
</feature>
<keyword evidence="11" id="KW-1185">Reference proteome</keyword>
<evidence type="ECO:0000256" key="6">
    <source>
        <dbReference type="RuleBase" id="RU003355"/>
    </source>
</evidence>
<dbReference type="Proteomes" id="UP000676325">
    <property type="component" value="Unassembled WGS sequence"/>
</dbReference>
<dbReference type="PROSITE" id="PS00136">
    <property type="entry name" value="SUBTILASE_ASP"/>
    <property type="match status" value="1"/>
</dbReference>
<dbReference type="PROSITE" id="PS51892">
    <property type="entry name" value="SUBTILASE"/>
    <property type="match status" value="1"/>
</dbReference>
<name>A0A941EFR1_9ACTN</name>
<dbReference type="InterPro" id="IPR036852">
    <property type="entry name" value="Peptidase_S8/S53_dom_sf"/>
</dbReference>
<evidence type="ECO:0000313" key="10">
    <source>
        <dbReference type="EMBL" id="MBR7830496.1"/>
    </source>
</evidence>
<dbReference type="InterPro" id="IPR023827">
    <property type="entry name" value="Peptidase_S8_Asp-AS"/>
</dbReference>
<dbReference type="PROSITE" id="PS00138">
    <property type="entry name" value="SUBTILASE_SER"/>
    <property type="match status" value="1"/>
</dbReference>
<evidence type="ECO:0000256" key="3">
    <source>
        <dbReference type="ARBA" id="ARBA00022801"/>
    </source>
</evidence>
<dbReference type="AlphaFoldDB" id="A0A941EFR1"/>
<dbReference type="InterPro" id="IPR000209">
    <property type="entry name" value="Peptidase_S8/S53_dom"/>
</dbReference>
<dbReference type="PANTHER" id="PTHR43806">
    <property type="entry name" value="PEPTIDASE S8"/>
    <property type="match status" value="1"/>
</dbReference>
<keyword evidence="3 5" id="KW-0378">Hydrolase</keyword>
<dbReference type="Gene3D" id="3.40.50.200">
    <property type="entry name" value="Peptidase S8/S53 domain"/>
    <property type="match status" value="1"/>
</dbReference>
<keyword evidence="2 5" id="KW-0645">Protease</keyword>
<dbReference type="InterPro" id="IPR023828">
    <property type="entry name" value="Peptidase_S8_Ser-AS"/>
</dbReference>
<feature type="region of interest" description="Disordered" evidence="7">
    <location>
        <begin position="64"/>
        <end position="85"/>
    </location>
</feature>
<dbReference type="EMBL" id="JAGSOH010000135">
    <property type="protein sequence ID" value="MBR7830496.1"/>
    <property type="molecule type" value="Genomic_DNA"/>
</dbReference>
<evidence type="ECO:0000256" key="7">
    <source>
        <dbReference type="SAM" id="MobiDB-lite"/>
    </source>
</evidence>
<keyword evidence="8" id="KW-0472">Membrane</keyword>
<evidence type="ECO:0000259" key="9">
    <source>
        <dbReference type="Pfam" id="PF00082"/>
    </source>
</evidence>
<evidence type="ECO:0000256" key="5">
    <source>
        <dbReference type="PROSITE-ProRule" id="PRU01240"/>
    </source>
</evidence>
<evidence type="ECO:0000256" key="4">
    <source>
        <dbReference type="ARBA" id="ARBA00022825"/>
    </source>
</evidence>
<comment type="similarity">
    <text evidence="1 5 6">Belongs to the peptidase S8 family.</text>
</comment>
<keyword evidence="4 5" id="KW-0720">Serine protease</keyword>
<dbReference type="RefSeq" id="WP_212521622.1">
    <property type="nucleotide sequence ID" value="NZ_JAGSOH010000135.1"/>
</dbReference>
<feature type="active site" description="Charge relay system" evidence="5">
    <location>
        <position position="49"/>
    </location>
</feature>
<comment type="caution">
    <text evidence="10">The sequence shown here is derived from an EMBL/GenBank/DDBJ whole genome shotgun (WGS) entry which is preliminary data.</text>
</comment>
<evidence type="ECO:0000256" key="1">
    <source>
        <dbReference type="ARBA" id="ARBA00011073"/>
    </source>
</evidence>
<dbReference type="SUPFAM" id="SSF52743">
    <property type="entry name" value="Subtilisin-like"/>
    <property type="match status" value="1"/>
</dbReference>
<proteinExistence type="inferred from homology"/>
<protein>
    <submittedName>
        <fullName evidence="10">S8 family serine peptidase</fullName>
    </submittedName>
</protein>
<evidence type="ECO:0000256" key="2">
    <source>
        <dbReference type="ARBA" id="ARBA00022670"/>
    </source>
</evidence>
<accession>A0A941EFR1</accession>
<feature type="compositionally biased region" description="Low complexity" evidence="7">
    <location>
        <begin position="323"/>
        <end position="360"/>
    </location>
</feature>
<keyword evidence="8" id="KW-0812">Transmembrane</keyword>
<organism evidence="10 11">
    <name type="scientific">Actinospica acidithermotolerans</name>
    <dbReference type="NCBI Taxonomy" id="2828514"/>
    <lineage>
        <taxon>Bacteria</taxon>
        <taxon>Bacillati</taxon>
        <taxon>Actinomycetota</taxon>
        <taxon>Actinomycetes</taxon>
        <taxon>Catenulisporales</taxon>
        <taxon>Actinospicaceae</taxon>
        <taxon>Actinospica</taxon>
    </lineage>
</organism>
<feature type="active site" description="Charge relay system" evidence="5">
    <location>
        <position position="248"/>
    </location>
</feature>
<feature type="transmembrane region" description="Helical" evidence="8">
    <location>
        <begin position="363"/>
        <end position="384"/>
    </location>
</feature>
<dbReference type="PANTHER" id="PTHR43806:SF11">
    <property type="entry name" value="CEREVISIN-RELATED"/>
    <property type="match status" value="1"/>
</dbReference>
<evidence type="ECO:0000256" key="8">
    <source>
        <dbReference type="SAM" id="Phobius"/>
    </source>
</evidence>
<dbReference type="GO" id="GO:0004252">
    <property type="term" value="F:serine-type endopeptidase activity"/>
    <property type="evidence" value="ECO:0007669"/>
    <property type="project" value="UniProtKB-UniRule"/>
</dbReference>
<evidence type="ECO:0000313" key="11">
    <source>
        <dbReference type="Proteomes" id="UP000676325"/>
    </source>
</evidence>
<dbReference type="InterPro" id="IPR050131">
    <property type="entry name" value="Peptidase_S8_subtilisin-like"/>
</dbReference>
<gene>
    <name evidence="10" type="ORF">KDK95_29615</name>
</gene>
<dbReference type="InterPro" id="IPR015500">
    <property type="entry name" value="Peptidase_S8_subtilisin-rel"/>
</dbReference>
<feature type="active site" description="Charge relay system" evidence="5">
    <location>
        <position position="87"/>
    </location>
</feature>
<dbReference type="Pfam" id="PF00082">
    <property type="entry name" value="Peptidase_S8"/>
    <property type="match status" value="1"/>
</dbReference>
<dbReference type="PRINTS" id="PR00723">
    <property type="entry name" value="SUBTILISIN"/>
</dbReference>
<feature type="region of interest" description="Disordered" evidence="7">
    <location>
        <begin position="312"/>
        <end position="360"/>
    </location>
</feature>
<feature type="non-terminal residue" evidence="10">
    <location>
        <position position="392"/>
    </location>
</feature>
<reference evidence="10" key="1">
    <citation type="submission" date="2021-04" db="EMBL/GenBank/DDBJ databases">
        <title>Genome based classification of Actinospica acidithermotolerans sp. nov., an actinobacterium isolated from an Indonesian hot spring.</title>
        <authorList>
            <person name="Kusuma A.B."/>
            <person name="Putra K.E."/>
            <person name="Nafisah S."/>
            <person name="Loh J."/>
            <person name="Nouioui I."/>
            <person name="Goodfellow M."/>
        </authorList>
    </citation>
    <scope>NUCLEOTIDE SEQUENCE</scope>
    <source>
        <strain evidence="10">MGRD01-02</strain>
    </source>
</reference>
<feature type="domain" description="Peptidase S8/S53" evidence="9">
    <location>
        <begin position="40"/>
        <end position="302"/>
    </location>
</feature>
<keyword evidence="8" id="KW-1133">Transmembrane helix</keyword>
<sequence>MAFAGSGAAFAASTNPVAAKEWALSMLNATAIRQQYQAHGAGVLVAVIDTGVDPNQPDLQGRLVDGVNETDPNNPTSNYSDSSSVSHGTAVATVIAGYPHKGTSGNDDGMIGLADEAKIMPVKVSDTGEGVSDASIAAGFQYAISHGAQVINMSMSSTEMSADMADALKSALSHGIVVVVSADNKAEAGNETNVWAAYPGVLDVSGVDSNGKKYSEGHYGADVDVAAPGNDIEVGQAGGAYNELSGTSFAAPWVAGEAALLIAAHPTWTSGQIVATIIDNTMQTASGQSKAGHRYDDVVGYGLIDPVAALGASEPSSTSNPLGGPAVTSSPGASAAASSGASATGAATTGTTTPTASKSSSKAPLFIGIAVAVVVVLALLIFLLTRGRNRGG</sequence>
<dbReference type="GO" id="GO:0006508">
    <property type="term" value="P:proteolysis"/>
    <property type="evidence" value="ECO:0007669"/>
    <property type="project" value="UniProtKB-KW"/>
</dbReference>